<dbReference type="PANTHER" id="PTHR48063:SF101">
    <property type="entry name" value="LRR RECEPTOR-LIKE SERINE_THREONINE-PROTEIN KINASE FLS2"/>
    <property type="match status" value="1"/>
</dbReference>
<sequence>MIAPKSIITFMILLMILSSFEEVINGVKCRERERLALLKFKSQLDDWGYVSTWGTSQVGDHDYEKNCCNSAGVFCDNQTNHVVALDLRGRRGPIVGGKGNINMSLLELPHLNYLDLSHNYFVGTQFPEFICSLGKLRHLELQYSGFGGQIPHCLGNLSKLQVLDLSGNWLCDTNLDWLAGFESLECLDLSINNFQGTIIPDSLGNLTSLRVLHLSENLLSGRVPKSIRYLSQIDTIILGSNRLEGLISEVHLFNLTKLKVLDLSFNSNLTIRTSSSWNPPFQLESLNLASCKLGPYFPRWLQNQKRTHTIDISNTKISDHSYPIRGTLWYAVPVPVRNTLFSKKFGTLG</sequence>
<evidence type="ECO:0000256" key="2">
    <source>
        <dbReference type="ARBA" id="ARBA00022614"/>
    </source>
</evidence>
<evidence type="ECO:0000313" key="11">
    <source>
        <dbReference type="EMBL" id="PIN25578.1"/>
    </source>
</evidence>
<keyword evidence="6" id="KW-1133">Transmembrane helix</keyword>
<dbReference type="SUPFAM" id="SSF52058">
    <property type="entry name" value="L domain-like"/>
    <property type="match status" value="1"/>
</dbReference>
<dbReference type="InterPro" id="IPR032675">
    <property type="entry name" value="LRR_dom_sf"/>
</dbReference>
<dbReference type="InterPro" id="IPR055414">
    <property type="entry name" value="LRR_R13L4/SHOC2-like"/>
</dbReference>
<keyword evidence="2" id="KW-0433">Leucine-rich repeat</keyword>
<evidence type="ECO:0000256" key="4">
    <source>
        <dbReference type="ARBA" id="ARBA00022729"/>
    </source>
</evidence>
<dbReference type="PANTHER" id="PTHR48063">
    <property type="entry name" value="LRR RECEPTOR-LIKE KINASE"/>
    <property type="match status" value="1"/>
</dbReference>
<evidence type="ECO:0000313" key="12">
    <source>
        <dbReference type="Proteomes" id="UP000231279"/>
    </source>
</evidence>
<dbReference type="Gene3D" id="3.80.10.10">
    <property type="entry name" value="Ribonuclease Inhibitor"/>
    <property type="match status" value="1"/>
</dbReference>
<keyword evidence="7" id="KW-0472">Membrane</keyword>
<organism evidence="11 12">
    <name type="scientific">Handroanthus impetiginosus</name>
    <dbReference type="NCBI Taxonomy" id="429701"/>
    <lineage>
        <taxon>Eukaryota</taxon>
        <taxon>Viridiplantae</taxon>
        <taxon>Streptophyta</taxon>
        <taxon>Embryophyta</taxon>
        <taxon>Tracheophyta</taxon>
        <taxon>Spermatophyta</taxon>
        <taxon>Magnoliopsida</taxon>
        <taxon>eudicotyledons</taxon>
        <taxon>Gunneridae</taxon>
        <taxon>Pentapetalae</taxon>
        <taxon>asterids</taxon>
        <taxon>lamiids</taxon>
        <taxon>Lamiales</taxon>
        <taxon>Bignoniaceae</taxon>
        <taxon>Crescentiina</taxon>
        <taxon>Tabebuia alliance</taxon>
        <taxon>Handroanthus</taxon>
    </lineage>
</organism>
<comment type="caution">
    <text evidence="11">The sequence shown here is derived from an EMBL/GenBank/DDBJ whole genome shotgun (WGS) entry which is preliminary data.</text>
</comment>
<dbReference type="GO" id="GO:0016020">
    <property type="term" value="C:membrane"/>
    <property type="evidence" value="ECO:0007669"/>
    <property type="project" value="UniProtKB-SubCell"/>
</dbReference>
<evidence type="ECO:0000256" key="3">
    <source>
        <dbReference type="ARBA" id="ARBA00022692"/>
    </source>
</evidence>
<dbReference type="OrthoDB" id="1060944at2759"/>
<keyword evidence="3" id="KW-0812">Transmembrane</keyword>
<dbReference type="EMBL" id="NKXS01000213">
    <property type="protein sequence ID" value="PIN25578.1"/>
    <property type="molecule type" value="Genomic_DNA"/>
</dbReference>
<protein>
    <submittedName>
        <fullName evidence="11">Leucine-rich repeat (LRR) protein associated with apoptosis in muscle tissue</fullName>
    </submittedName>
</protein>
<keyword evidence="5" id="KW-0677">Repeat</keyword>
<dbReference type="STRING" id="429701.A0A2G9I765"/>
<evidence type="ECO:0000259" key="10">
    <source>
        <dbReference type="Pfam" id="PF23598"/>
    </source>
</evidence>
<name>A0A2G9I765_9LAMI</name>
<evidence type="ECO:0000256" key="6">
    <source>
        <dbReference type="ARBA" id="ARBA00022989"/>
    </source>
</evidence>
<proteinExistence type="predicted"/>
<evidence type="ECO:0000256" key="7">
    <source>
        <dbReference type="ARBA" id="ARBA00023136"/>
    </source>
</evidence>
<reference evidence="12" key="1">
    <citation type="journal article" date="2018" name="Gigascience">
        <title>Genome assembly of the Pink Ipe (Handroanthus impetiginosus, Bignoniaceae), a highly valued, ecologically keystone Neotropical timber forest tree.</title>
        <authorList>
            <person name="Silva-Junior O.B."/>
            <person name="Grattapaglia D."/>
            <person name="Novaes E."/>
            <person name="Collevatti R.G."/>
        </authorList>
    </citation>
    <scope>NUCLEOTIDE SEQUENCE [LARGE SCALE GENOMIC DNA]</scope>
    <source>
        <strain evidence="12">cv. UFG-1</strain>
    </source>
</reference>
<dbReference type="Pfam" id="PF23598">
    <property type="entry name" value="LRR_14"/>
    <property type="match status" value="1"/>
</dbReference>
<dbReference type="AlphaFoldDB" id="A0A2G9I765"/>
<keyword evidence="8" id="KW-0325">Glycoprotein</keyword>
<feature type="signal peptide" evidence="9">
    <location>
        <begin position="1"/>
        <end position="26"/>
    </location>
</feature>
<evidence type="ECO:0000256" key="9">
    <source>
        <dbReference type="SAM" id="SignalP"/>
    </source>
</evidence>
<evidence type="ECO:0000256" key="1">
    <source>
        <dbReference type="ARBA" id="ARBA00004479"/>
    </source>
</evidence>
<evidence type="ECO:0000256" key="8">
    <source>
        <dbReference type="ARBA" id="ARBA00023180"/>
    </source>
</evidence>
<dbReference type="FunFam" id="3.80.10.10:FF:000041">
    <property type="entry name" value="LRR receptor-like serine/threonine-protein kinase ERECTA"/>
    <property type="match status" value="1"/>
</dbReference>
<accession>A0A2G9I765</accession>
<gene>
    <name evidence="11" type="ORF">CDL12_01684</name>
</gene>
<feature type="chain" id="PRO_5013802600" evidence="9">
    <location>
        <begin position="27"/>
        <end position="349"/>
    </location>
</feature>
<keyword evidence="12" id="KW-1185">Reference proteome</keyword>
<dbReference type="InterPro" id="IPR046956">
    <property type="entry name" value="RLP23-like"/>
</dbReference>
<evidence type="ECO:0000256" key="5">
    <source>
        <dbReference type="ARBA" id="ARBA00022737"/>
    </source>
</evidence>
<keyword evidence="4 9" id="KW-0732">Signal</keyword>
<comment type="subcellular location">
    <subcellularLocation>
        <location evidence="1">Membrane</location>
        <topology evidence="1">Single-pass type I membrane protein</topology>
    </subcellularLocation>
</comment>
<dbReference type="Proteomes" id="UP000231279">
    <property type="component" value="Unassembled WGS sequence"/>
</dbReference>
<feature type="domain" description="Disease resistance R13L4/SHOC-2-like LRR" evidence="10">
    <location>
        <begin position="99"/>
        <end position="304"/>
    </location>
</feature>